<evidence type="ECO:0000313" key="1">
    <source>
        <dbReference type="EMBL" id="UUT35846.1"/>
    </source>
</evidence>
<name>A0ABY5NL94_9MICO</name>
<reference evidence="1" key="1">
    <citation type="submission" date="2022-01" db="EMBL/GenBank/DDBJ databases">
        <title>Microbacterium eymi and Microbacterium rhizovicinus sp. nov., isolated from the rhizospheric soil of Elymus tsukushiensis, a plant native to the Dokdo Islands, Republic of Korea.</title>
        <authorList>
            <person name="Hwang Y.J."/>
        </authorList>
    </citation>
    <scope>NUCLEOTIDE SEQUENCE</scope>
    <source>
        <strain evidence="1">KUDC0405</strain>
    </source>
</reference>
<dbReference type="RefSeq" id="WP_259612477.1">
    <property type="nucleotide sequence ID" value="NZ_CP091139.2"/>
</dbReference>
<organism evidence="1 2">
    <name type="scientific">Microbacterium elymi</name>
    <dbReference type="NCBI Taxonomy" id="2909587"/>
    <lineage>
        <taxon>Bacteria</taxon>
        <taxon>Bacillati</taxon>
        <taxon>Actinomycetota</taxon>
        <taxon>Actinomycetes</taxon>
        <taxon>Micrococcales</taxon>
        <taxon>Microbacteriaceae</taxon>
        <taxon>Microbacterium</taxon>
    </lineage>
</organism>
<accession>A0ABY5NL94</accession>
<evidence type="ECO:0000313" key="2">
    <source>
        <dbReference type="Proteomes" id="UP001054811"/>
    </source>
</evidence>
<gene>
    <name evidence="1" type="ORF">L2X98_21985</name>
</gene>
<keyword evidence="2" id="KW-1185">Reference proteome</keyword>
<sequence length="134" mass="15079">MRMPIPMYRAGFGWLLGGRLVMIEHLGRVSHEPKYVVVEIVERTPQRIVVASGLGRRSQWYRNLKANGVAFLSTGHARRVPAHVRFLDAAESAEVLDRYTREHPLAWKHLKGAMDAAAGGDADIPLVEFTRPRP</sequence>
<dbReference type="Pfam" id="PF04075">
    <property type="entry name" value="F420H2_quin_red"/>
    <property type="match status" value="1"/>
</dbReference>
<dbReference type="Proteomes" id="UP001054811">
    <property type="component" value="Chromosome"/>
</dbReference>
<dbReference type="EMBL" id="CP091139">
    <property type="protein sequence ID" value="UUT35846.1"/>
    <property type="molecule type" value="Genomic_DNA"/>
</dbReference>
<dbReference type="NCBIfam" id="TIGR00026">
    <property type="entry name" value="hi_GC_TIGR00026"/>
    <property type="match status" value="1"/>
</dbReference>
<dbReference type="Gene3D" id="2.30.110.10">
    <property type="entry name" value="Electron Transport, Fmn-binding Protein, Chain A"/>
    <property type="match status" value="1"/>
</dbReference>
<proteinExistence type="predicted"/>
<dbReference type="InterPro" id="IPR012349">
    <property type="entry name" value="Split_barrel_FMN-bd"/>
</dbReference>
<dbReference type="InterPro" id="IPR004378">
    <property type="entry name" value="F420H2_quin_Rdtase"/>
</dbReference>
<protein>
    <submittedName>
        <fullName evidence="1">Nitroreductase family deazaflavin-dependent oxidoreductase</fullName>
    </submittedName>
</protein>